<keyword evidence="10" id="KW-0157">Chromophore</keyword>
<evidence type="ECO:0000256" key="6">
    <source>
        <dbReference type="ARBA" id="ARBA00022679"/>
    </source>
</evidence>
<evidence type="ECO:0000256" key="7">
    <source>
        <dbReference type="ARBA" id="ARBA00022741"/>
    </source>
</evidence>
<feature type="domain" description="Phytochrome chromophore attachment site" evidence="13">
    <location>
        <begin position="151"/>
        <end position="308"/>
    </location>
</feature>
<dbReference type="GO" id="GO:0004673">
    <property type="term" value="F:protein histidine kinase activity"/>
    <property type="evidence" value="ECO:0007669"/>
    <property type="project" value="UniProtKB-EC"/>
</dbReference>
<evidence type="ECO:0000313" key="16">
    <source>
        <dbReference type="Proteomes" id="UP000467322"/>
    </source>
</evidence>
<dbReference type="InterPro" id="IPR011006">
    <property type="entry name" value="CheY-like_superfamily"/>
</dbReference>
<evidence type="ECO:0000256" key="11">
    <source>
        <dbReference type="ARBA" id="ARBA00023170"/>
    </source>
</evidence>
<dbReference type="InterPro" id="IPR011102">
    <property type="entry name" value="Sig_transdc_His_kinase_HWE"/>
</dbReference>
<dbReference type="EMBL" id="WTUX01000019">
    <property type="protein sequence ID" value="MZR14448.1"/>
    <property type="molecule type" value="Genomic_DNA"/>
</dbReference>
<dbReference type="Gene3D" id="3.30.450.270">
    <property type="match status" value="1"/>
</dbReference>
<dbReference type="AlphaFoldDB" id="A0A845M765"/>
<dbReference type="InterPro" id="IPR001789">
    <property type="entry name" value="Sig_transdc_resp-reg_receiver"/>
</dbReference>
<protein>
    <recommendedName>
        <fullName evidence="2">histidine kinase</fullName>
        <ecNumber evidence="2">2.7.13.3</ecNumber>
    </recommendedName>
</protein>
<dbReference type="GO" id="GO:0005524">
    <property type="term" value="F:ATP binding"/>
    <property type="evidence" value="ECO:0007669"/>
    <property type="project" value="UniProtKB-KW"/>
</dbReference>
<dbReference type="Gene3D" id="3.40.50.2300">
    <property type="match status" value="1"/>
</dbReference>
<evidence type="ECO:0000256" key="2">
    <source>
        <dbReference type="ARBA" id="ARBA00012438"/>
    </source>
</evidence>
<keyword evidence="7" id="KW-0547">Nucleotide-binding</keyword>
<dbReference type="Gene3D" id="3.30.450.40">
    <property type="match status" value="1"/>
</dbReference>
<dbReference type="InterPro" id="IPR029016">
    <property type="entry name" value="GAF-like_dom_sf"/>
</dbReference>
<accession>A0A845M765</accession>
<dbReference type="GO" id="GO:0006355">
    <property type="term" value="P:regulation of DNA-templated transcription"/>
    <property type="evidence" value="ECO:0007669"/>
    <property type="project" value="InterPro"/>
</dbReference>
<dbReference type="PROSITE" id="PS50110">
    <property type="entry name" value="RESPONSE_REGULATORY"/>
    <property type="match status" value="1"/>
</dbReference>
<keyword evidence="8" id="KW-0418">Kinase</keyword>
<dbReference type="InterPro" id="IPR013515">
    <property type="entry name" value="Phytochrome_cen-reg"/>
</dbReference>
<dbReference type="InterPro" id="IPR016132">
    <property type="entry name" value="Phyto_chromo_attachment"/>
</dbReference>
<evidence type="ECO:0000259" key="14">
    <source>
        <dbReference type="PROSITE" id="PS50110"/>
    </source>
</evidence>
<feature type="modified residue" description="4-aspartylphosphate" evidence="12">
    <location>
        <position position="795"/>
    </location>
</feature>
<evidence type="ECO:0000256" key="4">
    <source>
        <dbReference type="ARBA" id="ARBA00022553"/>
    </source>
</evidence>
<evidence type="ECO:0000256" key="5">
    <source>
        <dbReference type="ARBA" id="ARBA00022606"/>
    </source>
</evidence>
<keyword evidence="6" id="KW-0808">Transferase</keyword>
<dbReference type="InterPro" id="IPR013654">
    <property type="entry name" value="PAS_2"/>
</dbReference>
<keyword evidence="16" id="KW-1185">Reference proteome</keyword>
<evidence type="ECO:0000313" key="15">
    <source>
        <dbReference type="EMBL" id="MZR14448.1"/>
    </source>
</evidence>
<keyword evidence="5" id="KW-0716">Sensory transduction</keyword>
<proteinExistence type="predicted"/>
<comment type="catalytic activity">
    <reaction evidence="1">
        <text>ATP + protein L-histidine = ADP + protein N-phospho-L-histidine.</text>
        <dbReference type="EC" id="2.7.13.3"/>
    </reaction>
</comment>
<dbReference type="InterPro" id="IPR035965">
    <property type="entry name" value="PAS-like_dom_sf"/>
</dbReference>
<evidence type="ECO:0000259" key="13">
    <source>
        <dbReference type="PROSITE" id="PS50046"/>
    </source>
</evidence>
<dbReference type="Proteomes" id="UP000467322">
    <property type="component" value="Unassembled WGS sequence"/>
</dbReference>
<dbReference type="GO" id="GO:0009881">
    <property type="term" value="F:photoreceptor activity"/>
    <property type="evidence" value="ECO:0007669"/>
    <property type="project" value="UniProtKB-KW"/>
</dbReference>
<dbReference type="PANTHER" id="PTHR41523">
    <property type="entry name" value="TWO-COMPONENT SYSTEM SENSOR PROTEIN"/>
    <property type="match status" value="1"/>
</dbReference>
<dbReference type="SUPFAM" id="SSF52172">
    <property type="entry name" value="CheY-like"/>
    <property type="match status" value="1"/>
</dbReference>
<keyword evidence="4 12" id="KW-0597">Phosphoprotein</keyword>
<keyword evidence="3" id="KW-0600">Photoreceptor protein</keyword>
<dbReference type="InterPro" id="IPR001294">
    <property type="entry name" value="Phytochrome"/>
</dbReference>
<dbReference type="RefSeq" id="WP_161352570.1">
    <property type="nucleotide sequence ID" value="NZ_WTUX01000019.1"/>
</dbReference>
<dbReference type="SMART" id="SM00065">
    <property type="entry name" value="GAF"/>
    <property type="match status" value="1"/>
</dbReference>
<dbReference type="SUPFAM" id="SSF55781">
    <property type="entry name" value="GAF domain-like"/>
    <property type="match status" value="2"/>
</dbReference>
<dbReference type="Gene3D" id="3.30.450.20">
    <property type="entry name" value="PAS domain"/>
    <property type="match status" value="1"/>
</dbReference>
<dbReference type="InterPro" id="IPR036890">
    <property type="entry name" value="HATPase_C_sf"/>
</dbReference>
<dbReference type="InterPro" id="IPR043150">
    <property type="entry name" value="Phytochrome_PHY_sf"/>
</dbReference>
<evidence type="ECO:0000256" key="1">
    <source>
        <dbReference type="ARBA" id="ARBA00000085"/>
    </source>
</evidence>
<dbReference type="EC" id="2.7.13.3" evidence="2"/>
<dbReference type="Pfam" id="PF00360">
    <property type="entry name" value="PHY"/>
    <property type="match status" value="1"/>
</dbReference>
<evidence type="ECO:0000256" key="8">
    <source>
        <dbReference type="ARBA" id="ARBA00022777"/>
    </source>
</evidence>
<organism evidence="15 16">
    <name type="scientific">Maritimibacter harenae</name>
    <dbReference type="NCBI Taxonomy" id="2606218"/>
    <lineage>
        <taxon>Bacteria</taxon>
        <taxon>Pseudomonadati</taxon>
        <taxon>Pseudomonadota</taxon>
        <taxon>Alphaproteobacteria</taxon>
        <taxon>Rhodobacterales</taxon>
        <taxon>Roseobacteraceae</taxon>
        <taxon>Maritimibacter</taxon>
    </lineage>
</organism>
<sequence>MNDASDGMIEPGTPVDLTNCDREPIHLLGRVQSYGALVAVSPDWTVRHASENLGSILGHDVEGAIGSPITELVTAEAFDRIRAGMEKADLARHPLRLFGVVLRTTGRLFDISIHESGPYILVEFEPKADPRSGDVMSEVYPLIQKIDTSSDLDRLAQDAAEGLAQIAGFDSVMVYQFQPDHSGRVLAEKRSDGETRYLGLNFPASDIPVQARALYKKALLRLIADVNDPGAVIRPGIDETGAPVDLSLAVTRAVSPIHIEYLRNMGIEASMSVSIMKDGELWGLFACHHNTPRYIDYERRTAVELFAHLFSFELSEYEARVRARAQEDMSRLQTRIMSHLADGHTLDASLLALSGDIERVIPHDGTVLYHDGAFTATGVTPDADEFEPIARMLDRSTGTQIFATDELRRDMPELGDLSDRVAGILAIPVSRHPRDYLVLCREPVTKKVNWAGDPTKPVETGPNGTRLTPRKSFETWQQDVEGRSESWSDHARHAADQLRVVLLEVFLKVTDASAEERKRAQEQQQLLISELNHRVRNILNLMQGLVSQAKADATTMPEFTDRLHGRIQSLARAHDQLTRDQWDPAPLKELIRCEFEAYAESKSDRVLIDGPEILISPAAFTNLALVVHEMATNSMKYGALCDRSGQVHVALDERDGGIEINWTETGGPPVLPPTRRGFGSTIIEMSIPHELGGEAGITYPETGVKARFFVPGPHVENILDAADQAEAAPEPSPQATGEGFALSGRGLVLEDTLIIAMDAQGILEDFGASEITLAASVDEALASIDTAPPDFALLDVNLGEEQSLPVARALAERGIPFVLSTGYGERQELLKTFPPCPIVQKPFSSDSLRTAFAQATGR</sequence>
<keyword evidence="11" id="KW-0675">Receptor</keyword>
<dbReference type="Pfam" id="PF01590">
    <property type="entry name" value="GAF"/>
    <property type="match status" value="1"/>
</dbReference>
<comment type="caution">
    <text evidence="15">The sequence shown here is derived from an EMBL/GenBank/DDBJ whole genome shotgun (WGS) entry which is preliminary data.</text>
</comment>
<dbReference type="Pfam" id="PF07536">
    <property type="entry name" value="HWE_HK"/>
    <property type="match status" value="1"/>
</dbReference>
<dbReference type="PROSITE" id="PS50046">
    <property type="entry name" value="PHYTOCHROME_2"/>
    <property type="match status" value="1"/>
</dbReference>
<dbReference type="PRINTS" id="PR01033">
    <property type="entry name" value="PHYTOCHROME"/>
</dbReference>
<name>A0A845M765_9RHOB</name>
<dbReference type="SMART" id="SM00448">
    <property type="entry name" value="REC"/>
    <property type="match status" value="1"/>
</dbReference>
<dbReference type="GO" id="GO:0009584">
    <property type="term" value="P:detection of visible light"/>
    <property type="evidence" value="ECO:0007669"/>
    <property type="project" value="InterPro"/>
</dbReference>
<dbReference type="SMART" id="SM00911">
    <property type="entry name" value="HWE_HK"/>
    <property type="match status" value="1"/>
</dbReference>
<dbReference type="Pfam" id="PF08446">
    <property type="entry name" value="PAS_2"/>
    <property type="match status" value="1"/>
</dbReference>
<dbReference type="Gene3D" id="3.30.565.10">
    <property type="entry name" value="Histidine kinase-like ATPase, C-terminal domain"/>
    <property type="match status" value="1"/>
</dbReference>
<evidence type="ECO:0000256" key="10">
    <source>
        <dbReference type="ARBA" id="ARBA00022991"/>
    </source>
</evidence>
<feature type="domain" description="Response regulatory" evidence="14">
    <location>
        <begin position="745"/>
        <end position="856"/>
    </location>
</feature>
<dbReference type="InterPro" id="IPR003018">
    <property type="entry name" value="GAF"/>
</dbReference>
<evidence type="ECO:0000256" key="9">
    <source>
        <dbReference type="ARBA" id="ARBA00022840"/>
    </source>
</evidence>
<reference evidence="15 16" key="1">
    <citation type="submission" date="2019-12" db="EMBL/GenBank/DDBJ databases">
        <title>Maritimibacter sp. nov. sp. isolated from sea sand.</title>
        <authorList>
            <person name="Kim J."/>
            <person name="Jeong S.E."/>
            <person name="Jung H.S."/>
            <person name="Jeon C.O."/>
        </authorList>
    </citation>
    <scope>NUCLEOTIDE SEQUENCE [LARGE SCALE GENOMIC DNA]</scope>
    <source>
        <strain evidence="15 16">DP07</strain>
    </source>
</reference>
<dbReference type="PANTHER" id="PTHR41523:SF7">
    <property type="entry name" value="HISTIDINE KINASE"/>
    <property type="match status" value="1"/>
</dbReference>
<evidence type="ECO:0000256" key="12">
    <source>
        <dbReference type="PROSITE-ProRule" id="PRU00169"/>
    </source>
</evidence>
<evidence type="ECO:0000256" key="3">
    <source>
        <dbReference type="ARBA" id="ARBA00022543"/>
    </source>
</evidence>
<keyword evidence="9" id="KW-0067">ATP-binding</keyword>
<gene>
    <name evidence="15" type="ORF">GQE99_15625</name>
</gene>
<dbReference type="SUPFAM" id="SSF55785">
    <property type="entry name" value="PYP-like sensor domain (PAS domain)"/>
    <property type="match status" value="1"/>
</dbReference>
<dbReference type="GO" id="GO:0000160">
    <property type="term" value="P:phosphorelay signal transduction system"/>
    <property type="evidence" value="ECO:0007669"/>
    <property type="project" value="InterPro"/>
</dbReference>